<evidence type="ECO:0000313" key="2">
    <source>
        <dbReference type="Proteomes" id="UP001060085"/>
    </source>
</evidence>
<sequence length="132" mass="15013">MIGRFTLDLDPIDKGRGTVGGLGPRDYFLVDWVRRGSPAKVVQDGLVGTNKSRTKPRVDDEEEKEEEEEEKVPLERQDPYGTKKCSCPFKLKGEKMATSENWPLFVHDERHNHAIGVYNHGHAQAAKLMEEH</sequence>
<gene>
    <name evidence="1" type="ORF">M9H77_34974</name>
</gene>
<keyword evidence="2" id="KW-1185">Reference proteome</keyword>
<protein>
    <submittedName>
        <fullName evidence="1">Uncharacterized protein</fullName>
    </submittedName>
</protein>
<accession>A0ACB9ZNK9</accession>
<dbReference type="EMBL" id="CM044708">
    <property type="protein sequence ID" value="KAI5648969.1"/>
    <property type="molecule type" value="Genomic_DNA"/>
</dbReference>
<organism evidence="1 2">
    <name type="scientific">Catharanthus roseus</name>
    <name type="common">Madagascar periwinkle</name>
    <name type="synonym">Vinca rosea</name>
    <dbReference type="NCBI Taxonomy" id="4058"/>
    <lineage>
        <taxon>Eukaryota</taxon>
        <taxon>Viridiplantae</taxon>
        <taxon>Streptophyta</taxon>
        <taxon>Embryophyta</taxon>
        <taxon>Tracheophyta</taxon>
        <taxon>Spermatophyta</taxon>
        <taxon>Magnoliopsida</taxon>
        <taxon>eudicotyledons</taxon>
        <taxon>Gunneridae</taxon>
        <taxon>Pentapetalae</taxon>
        <taxon>asterids</taxon>
        <taxon>lamiids</taxon>
        <taxon>Gentianales</taxon>
        <taxon>Apocynaceae</taxon>
        <taxon>Rauvolfioideae</taxon>
        <taxon>Vinceae</taxon>
        <taxon>Catharanthinae</taxon>
        <taxon>Catharanthus</taxon>
    </lineage>
</organism>
<dbReference type="Proteomes" id="UP001060085">
    <property type="component" value="Linkage Group LG08"/>
</dbReference>
<name>A0ACB9ZNK9_CATRO</name>
<evidence type="ECO:0000313" key="1">
    <source>
        <dbReference type="EMBL" id="KAI5648969.1"/>
    </source>
</evidence>
<proteinExistence type="predicted"/>
<reference evidence="2" key="1">
    <citation type="journal article" date="2023" name="Nat. Plants">
        <title>Single-cell RNA sequencing provides a high-resolution roadmap for understanding the multicellular compartmentation of specialized metabolism.</title>
        <authorList>
            <person name="Sun S."/>
            <person name="Shen X."/>
            <person name="Li Y."/>
            <person name="Li Y."/>
            <person name="Wang S."/>
            <person name="Li R."/>
            <person name="Zhang H."/>
            <person name="Shen G."/>
            <person name="Guo B."/>
            <person name="Wei J."/>
            <person name="Xu J."/>
            <person name="St-Pierre B."/>
            <person name="Chen S."/>
            <person name="Sun C."/>
        </authorList>
    </citation>
    <scope>NUCLEOTIDE SEQUENCE [LARGE SCALE GENOMIC DNA]</scope>
</reference>
<comment type="caution">
    <text evidence="1">The sequence shown here is derived from an EMBL/GenBank/DDBJ whole genome shotgun (WGS) entry which is preliminary data.</text>
</comment>